<evidence type="ECO:0000256" key="8">
    <source>
        <dbReference type="ARBA" id="ARBA00047984"/>
    </source>
</evidence>
<evidence type="ECO:0000256" key="10">
    <source>
        <dbReference type="PROSITE-ProRule" id="PRU00552"/>
    </source>
</evidence>
<feature type="region of interest" description="Disordered" evidence="12">
    <location>
        <begin position="384"/>
        <end position="498"/>
    </location>
</feature>
<dbReference type="GO" id="GO:0005524">
    <property type="term" value="F:ATP binding"/>
    <property type="evidence" value="ECO:0007669"/>
    <property type="project" value="UniProtKB-KW"/>
</dbReference>
<comment type="caution">
    <text evidence="16">The sequence shown here is derived from an EMBL/GenBank/DDBJ whole genome shotgun (WGS) entry which is preliminary data.</text>
</comment>
<organism evidence="16 17">
    <name type="scientific">Paenibacillus rhizosphaerae</name>
    <dbReference type="NCBI Taxonomy" id="297318"/>
    <lineage>
        <taxon>Bacteria</taxon>
        <taxon>Bacillati</taxon>
        <taxon>Bacillota</taxon>
        <taxon>Bacilli</taxon>
        <taxon>Bacillales</taxon>
        <taxon>Paenibacillaceae</taxon>
        <taxon>Paenibacillus</taxon>
    </lineage>
</organism>
<dbReference type="PROSITE" id="PS51192">
    <property type="entry name" value="HELICASE_ATP_BIND_1"/>
    <property type="match status" value="1"/>
</dbReference>
<evidence type="ECO:0000256" key="5">
    <source>
        <dbReference type="ARBA" id="ARBA00022806"/>
    </source>
</evidence>
<sequence>MNFKDLKLDPNILKALAKQNYTEPTPIQAQSIPAVLAGRDLLGCAQTGTGKTAAFSLPIIQLLSREPRKPGAGRRVRALILTPTRELAIQIMDNVKAYSQYTDLRAVVIVGGVPQKPQERALQQGADIVIATPGRLIDLIHQKHIDLQHIQMLVLDEADRMLDMGFIHDVKRIIAVMPKRKQTLFFSATMPPEISGLIQTLLVNPVKVEVTPVSSTAERIKQSVYLLAAGSKLQMLNQLLQDPSIESALVFTRTKRGADRVARALKKANITAEAIHGDKSQNSRQNALNHFKNGTTRILVATDIAARGIDIDELPYVINFNLPNIPETYVHRIGRTGRAGMSGSAISFCEADELPYLKDIEKLIGKAIPEVKGHDYPMEPQAAAANRPLGNSTANRPGKTQAGHSRKPQAGDARKGRTDDGQQRGKPKQDRAPKAAASGARKPDRNANSSLKRDAGGDSKGHANDKSKGHGNGNSNGRTNRRPKPSGADPRNKVSSSH</sequence>
<accession>A0A1R1EFC5</accession>
<dbReference type="InterPro" id="IPR000629">
    <property type="entry name" value="RNA-helicase_DEAD-box_CS"/>
</dbReference>
<evidence type="ECO:0000259" key="13">
    <source>
        <dbReference type="PROSITE" id="PS51192"/>
    </source>
</evidence>
<name>A0A1R1EFC5_9BACL</name>
<dbReference type="PANTHER" id="PTHR47959">
    <property type="entry name" value="ATP-DEPENDENT RNA HELICASE RHLE-RELATED"/>
    <property type="match status" value="1"/>
</dbReference>
<feature type="compositionally biased region" description="Basic and acidic residues" evidence="12">
    <location>
        <begin position="412"/>
        <end position="433"/>
    </location>
</feature>
<reference evidence="16 17" key="1">
    <citation type="submission" date="2016-11" db="EMBL/GenBank/DDBJ databases">
        <title>Paenibacillus species isolates.</title>
        <authorList>
            <person name="Beno S.M."/>
        </authorList>
    </citation>
    <scope>NUCLEOTIDE SEQUENCE [LARGE SCALE GENOMIC DNA]</scope>
    <source>
        <strain evidence="16 17">FSL R5-0378</strain>
    </source>
</reference>
<keyword evidence="4 11" id="KW-0378">Hydrolase</keyword>
<dbReference type="EMBL" id="MRTP01000010">
    <property type="protein sequence ID" value="OMF50520.1"/>
    <property type="molecule type" value="Genomic_DNA"/>
</dbReference>
<dbReference type="InterPro" id="IPR044742">
    <property type="entry name" value="DEAD/DEAH_RhlB"/>
</dbReference>
<dbReference type="AlphaFoldDB" id="A0A1R1EFC5"/>
<dbReference type="CDD" id="cd00268">
    <property type="entry name" value="DEADc"/>
    <property type="match status" value="1"/>
</dbReference>
<dbReference type="PANTHER" id="PTHR47959:SF13">
    <property type="entry name" value="ATP-DEPENDENT RNA HELICASE RHLE"/>
    <property type="match status" value="1"/>
</dbReference>
<dbReference type="InterPro" id="IPR027417">
    <property type="entry name" value="P-loop_NTPase"/>
</dbReference>
<dbReference type="InterPro" id="IPR050079">
    <property type="entry name" value="DEAD_box_RNA_helicase"/>
</dbReference>
<evidence type="ECO:0000256" key="2">
    <source>
        <dbReference type="ARBA" id="ARBA00022490"/>
    </source>
</evidence>
<protein>
    <recommendedName>
        <fullName evidence="9">ATP-dependent RNA helicase CshA</fullName>
        <ecNumber evidence="1">3.6.4.13</ecNumber>
    </recommendedName>
</protein>
<keyword evidence="2" id="KW-0963">Cytoplasm</keyword>
<dbReference type="SMART" id="SM00490">
    <property type="entry name" value="HELICc"/>
    <property type="match status" value="1"/>
</dbReference>
<dbReference type="EC" id="3.6.4.13" evidence="1"/>
<comment type="similarity">
    <text evidence="7 11">Belongs to the DEAD box helicase family.</text>
</comment>
<dbReference type="InterPro" id="IPR001650">
    <property type="entry name" value="Helicase_C-like"/>
</dbReference>
<evidence type="ECO:0000256" key="3">
    <source>
        <dbReference type="ARBA" id="ARBA00022741"/>
    </source>
</evidence>
<dbReference type="Gene3D" id="3.40.50.300">
    <property type="entry name" value="P-loop containing nucleotide triphosphate hydrolases"/>
    <property type="match status" value="2"/>
</dbReference>
<evidence type="ECO:0000256" key="12">
    <source>
        <dbReference type="SAM" id="MobiDB-lite"/>
    </source>
</evidence>
<dbReference type="Proteomes" id="UP000187172">
    <property type="component" value="Unassembled WGS sequence"/>
</dbReference>
<evidence type="ECO:0000313" key="17">
    <source>
        <dbReference type="Proteomes" id="UP000187172"/>
    </source>
</evidence>
<dbReference type="Pfam" id="PF00270">
    <property type="entry name" value="DEAD"/>
    <property type="match status" value="1"/>
</dbReference>
<dbReference type="PROSITE" id="PS00039">
    <property type="entry name" value="DEAD_ATP_HELICASE"/>
    <property type="match status" value="1"/>
</dbReference>
<keyword evidence="5 11" id="KW-0347">Helicase</keyword>
<evidence type="ECO:0000259" key="15">
    <source>
        <dbReference type="PROSITE" id="PS51195"/>
    </source>
</evidence>
<dbReference type="GO" id="GO:0016787">
    <property type="term" value="F:hydrolase activity"/>
    <property type="evidence" value="ECO:0007669"/>
    <property type="project" value="UniProtKB-KW"/>
</dbReference>
<evidence type="ECO:0000259" key="14">
    <source>
        <dbReference type="PROSITE" id="PS51194"/>
    </source>
</evidence>
<evidence type="ECO:0000256" key="6">
    <source>
        <dbReference type="ARBA" id="ARBA00022840"/>
    </source>
</evidence>
<dbReference type="FunFam" id="3.40.50.300:FF:000108">
    <property type="entry name" value="ATP-dependent RNA helicase RhlE"/>
    <property type="match status" value="1"/>
</dbReference>
<keyword evidence="6 11" id="KW-0067">ATP-binding</keyword>
<dbReference type="RefSeq" id="WP_076173807.1">
    <property type="nucleotide sequence ID" value="NZ_MRTP01000010.1"/>
</dbReference>
<evidence type="ECO:0000256" key="11">
    <source>
        <dbReference type="RuleBase" id="RU000492"/>
    </source>
</evidence>
<dbReference type="GO" id="GO:0003723">
    <property type="term" value="F:RNA binding"/>
    <property type="evidence" value="ECO:0007669"/>
    <property type="project" value="UniProtKB-ARBA"/>
</dbReference>
<feature type="domain" description="Helicase ATP-binding" evidence="13">
    <location>
        <begin position="32"/>
        <end position="208"/>
    </location>
</feature>
<evidence type="ECO:0000256" key="7">
    <source>
        <dbReference type="ARBA" id="ARBA00038437"/>
    </source>
</evidence>
<dbReference type="STRING" id="297318.BK138_26280"/>
<dbReference type="Pfam" id="PF00271">
    <property type="entry name" value="Helicase_C"/>
    <property type="match status" value="1"/>
</dbReference>
<dbReference type="InterPro" id="IPR014014">
    <property type="entry name" value="RNA_helicase_DEAD_Q_motif"/>
</dbReference>
<feature type="short sequence motif" description="Q motif" evidence="10">
    <location>
        <begin position="1"/>
        <end position="29"/>
    </location>
</feature>
<keyword evidence="3 11" id="KW-0547">Nucleotide-binding</keyword>
<dbReference type="InterPro" id="IPR011545">
    <property type="entry name" value="DEAD/DEAH_box_helicase_dom"/>
</dbReference>
<dbReference type="GO" id="GO:0003724">
    <property type="term" value="F:RNA helicase activity"/>
    <property type="evidence" value="ECO:0007669"/>
    <property type="project" value="UniProtKB-EC"/>
</dbReference>
<evidence type="ECO:0000256" key="1">
    <source>
        <dbReference type="ARBA" id="ARBA00012552"/>
    </source>
</evidence>
<evidence type="ECO:0000256" key="9">
    <source>
        <dbReference type="ARBA" id="ARBA00067932"/>
    </source>
</evidence>
<feature type="domain" description="DEAD-box RNA helicase Q" evidence="15">
    <location>
        <begin position="1"/>
        <end position="29"/>
    </location>
</feature>
<comment type="catalytic activity">
    <reaction evidence="8">
        <text>ATP + H2O = ADP + phosphate + H(+)</text>
        <dbReference type="Rhea" id="RHEA:13065"/>
        <dbReference type="ChEBI" id="CHEBI:15377"/>
        <dbReference type="ChEBI" id="CHEBI:15378"/>
        <dbReference type="ChEBI" id="CHEBI:30616"/>
        <dbReference type="ChEBI" id="CHEBI:43474"/>
        <dbReference type="ChEBI" id="CHEBI:456216"/>
        <dbReference type="EC" id="3.6.4.13"/>
    </reaction>
</comment>
<feature type="compositionally biased region" description="Basic and acidic residues" evidence="12">
    <location>
        <begin position="441"/>
        <end position="468"/>
    </location>
</feature>
<dbReference type="PROSITE" id="PS51195">
    <property type="entry name" value="Q_MOTIF"/>
    <property type="match status" value="1"/>
</dbReference>
<feature type="domain" description="Helicase C-terminal" evidence="14">
    <location>
        <begin position="235"/>
        <end position="379"/>
    </location>
</feature>
<dbReference type="SMART" id="SM00487">
    <property type="entry name" value="DEXDc"/>
    <property type="match status" value="1"/>
</dbReference>
<dbReference type="SUPFAM" id="SSF52540">
    <property type="entry name" value="P-loop containing nucleoside triphosphate hydrolases"/>
    <property type="match status" value="2"/>
</dbReference>
<gene>
    <name evidence="16" type="ORF">BK138_26280</name>
</gene>
<evidence type="ECO:0000313" key="16">
    <source>
        <dbReference type="EMBL" id="OMF50520.1"/>
    </source>
</evidence>
<keyword evidence="17" id="KW-1185">Reference proteome</keyword>
<proteinExistence type="inferred from homology"/>
<dbReference type="GO" id="GO:0005829">
    <property type="term" value="C:cytosol"/>
    <property type="evidence" value="ECO:0007669"/>
    <property type="project" value="TreeGrafter"/>
</dbReference>
<dbReference type="PROSITE" id="PS51194">
    <property type="entry name" value="HELICASE_CTER"/>
    <property type="match status" value="1"/>
</dbReference>
<evidence type="ECO:0000256" key="4">
    <source>
        <dbReference type="ARBA" id="ARBA00022801"/>
    </source>
</evidence>
<dbReference type="CDD" id="cd18787">
    <property type="entry name" value="SF2_C_DEAD"/>
    <property type="match status" value="1"/>
</dbReference>
<dbReference type="InterPro" id="IPR014001">
    <property type="entry name" value="Helicase_ATP-bd"/>
</dbReference>